<dbReference type="EMBL" id="JAIZAY010000001">
    <property type="protein sequence ID" value="KAJ8048001.1"/>
    <property type="molecule type" value="Genomic_DNA"/>
</dbReference>
<sequence length="193" mass="21745">MEQQMSQLKQLVDTLISKAEETSKKLSEVQAKNIGLEARVKELEDQQEKEPLSEILSQSLDIANDTTMVLPPAAVPLTPPTVQAHDKENVTVAITHNTLPQNLRMSLACYADNPREVGRQLAKIYFTEEERKTCNCNGIRKPPLPPQKLAALRQELFSIVQTPVGHQASVWRSVKRLWTQKQEANSHTRKGPF</sequence>
<evidence type="ECO:0000256" key="1">
    <source>
        <dbReference type="SAM" id="Coils"/>
    </source>
</evidence>
<proteinExistence type="predicted"/>
<gene>
    <name evidence="2" type="ORF">HOLleu_00146</name>
</gene>
<feature type="coiled-coil region" evidence="1">
    <location>
        <begin position="5"/>
        <end position="46"/>
    </location>
</feature>
<evidence type="ECO:0008006" key="4">
    <source>
        <dbReference type="Google" id="ProtNLM"/>
    </source>
</evidence>
<accession>A0A9Q1HK21</accession>
<dbReference type="Proteomes" id="UP001152320">
    <property type="component" value="Chromosome 1"/>
</dbReference>
<comment type="caution">
    <text evidence="2">The sequence shown here is derived from an EMBL/GenBank/DDBJ whole genome shotgun (WGS) entry which is preliminary data.</text>
</comment>
<dbReference type="AlphaFoldDB" id="A0A9Q1HK21"/>
<organism evidence="2 3">
    <name type="scientific">Holothuria leucospilota</name>
    <name type="common">Black long sea cucumber</name>
    <name type="synonym">Mertensiothuria leucospilota</name>
    <dbReference type="NCBI Taxonomy" id="206669"/>
    <lineage>
        <taxon>Eukaryota</taxon>
        <taxon>Metazoa</taxon>
        <taxon>Echinodermata</taxon>
        <taxon>Eleutherozoa</taxon>
        <taxon>Echinozoa</taxon>
        <taxon>Holothuroidea</taxon>
        <taxon>Aspidochirotacea</taxon>
        <taxon>Aspidochirotida</taxon>
        <taxon>Holothuriidae</taxon>
        <taxon>Holothuria</taxon>
    </lineage>
</organism>
<keyword evidence="1" id="KW-0175">Coiled coil</keyword>
<evidence type="ECO:0000313" key="2">
    <source>
        <dbReference type="EMBL" id="KAJ8048001.1"/>
    </source>
</evidence>
<keyword evidence="3" id="KW-1185">Reference proteome</keyword>
<reference evidence="2" key="1">
    <citation type="submission" date="2021-10" db="EMBL/GenBank/DDBJ databases">
        <title>Tropical sea cucumber genome reveals ecological adaptation and Cuvierian tubules defense mechanism.</title>
        <authorList>
            <person name="Chen T."/>
        </authorList>
    </citation>
    <scope>NUCLEOTIDE SEQUENCE</scope>
    <source>
        <strain evidence="2">Nanhai2018</strain>
        <tissue evidence="2">Muscle</tissue>
    </source>
</reference>
<protein>
    <recommendedName>
        <fullName evidence="4">BEN domain-containing protein</fullName>
    </recommendedName>
</protein>
<name>A0A9Q1HK21_HOLLE</name>
<evidence type="ECO:0000313" key="3">
    <source>
        <dbReference type="Proteomes" id="UP001152320"/>
    </source>
</evidence>